<name>A0A0F8ZDB9_9ZZZZ</name>
<evidence type="ECO:0000313" key="2">
    <source>
        <dbReference type="EMBL" id="KKK58026.1"/>
    </source>
</evidence>
<dbReference type="EMBL" id="LAZR01064184">
    <property type="protein sequence ID" value="KKK58026.1"/>
    <property type="molecule type" value="Genomic_DNA"/>
</dbReference>
<keyword evidence="1" id="KW-0472">Membrane</keyword>
<keyword evidence="1" id="KW-1133">Transmembrane helix</keyword>
<organism evidence="2">
    <name type="scientific">marine sediment metagenome</name>
    <dbReference type="NCBI Taxonomy" id="412755"/>
    <lineage>
        <taxon>unclassified sequences</taxon>
        <taxon>metagenomes</taxon>
        <taxon>ecological metagenomes</taxon>
    </lineage>
</organism>
<feature type="non-terminal residue" evidence="2">
    <location>
        <position position="101"/>
    </location>
</feature>
<evidence type="ECO:0000256" key="1">
    <source>
        <dbReference type="SAM" id="Phobius"/>
    </source>
</evidence>
<feature type="transmembrane region" description="Helical" evidence="1">
    <location>
        <begin position="12"/>
        <end position="32"/>
    </location>
</feature>
<sequence length="101" mass="11348">MTISRLSKNIIFNFTGQIMLLLLSLLTVKFIFKQLGGDALGIIYFTFMLNTLLCIVLEMGVNVTTVREVSSHAKNDSAYISDYLRTISMIFWCAFLLIGIG</sequence>
<proteinExistence type="predicted"/>
<gene>
    <name evidence="2" type="ORF">LCGC14_3048580</name>
</gene>
<accession>A0A0F8ZDB9</accession>
<keyword evidence="1" id="KW-0812">Transmembrane</keyword>
<comment type="caution">
    <text evidence="2">The sequence shown here is derived from an EMBL/GenBank/DDBJ whole genome shotgun (WGS) entry which is preliminary data.</text>
</comment>
<reference evidence="2" key="1">
    <citation type="journal article" date="2015" name="Nature">
        <title>Complex archaea that bridge the gap between prokaryotes and eukaryotes.</title>
        <authorList>
            <person name="Spang A."/>
            <person name="Saw J.H."/>
            <person name="Jorgensen S.L."/>
            <person name="Zaremba-Niedzwiedzka K."/>
            <person name="Martijn J."/>
            <person name="Lind A.E."/>
            <person name="van Eijk R."/>
            <person name="Schleper C."/>
            <person name="Guy L."/>
            <person name="Ettema T.J."/>
        </authorList>
    </citation>
    <scope>NUCLEOTIDE SEQUENCE</scope>
</reference>
<feature type="transmembrane region" description="Helical" evidence="1">
    <location>
        <begin position="39"/>
        <end position="63"/>
    </location>
</feature>
<evidence type="ECO:0008006" key="3">
    <source>
        <dbReference type="Google" id="ProtNLM"/>
    </source>
</evidence>
<dbReference type="AlphaFoldDB" id="A0A0F8ZDB9"/>
<feature type="transmembrane region" description="Helical" evidence="1">
    <location>
        <begin position="83"/>
        <end position="100"/>
    </location>
</feature>
<protein>
    <recommendedName>
        <fullName evidence="3">Polysaccharide biosynthesis protein C-terminal domain-containing protein</fullName>
    </recommendedName>
</protein>